<comment type="caution">
    <text evidence="1">The sequence shown here is derived from an EMBL/GenBank/DDBJ whole genome shotgun (WGS) entry which is preliminary data.</text>
</comment>
<reference evidence="1 2" key="1">
    <citation type="journal article" date="2022" name="Genome Biol. Evol.">
        <title>The Spruce Budworm Genome: Reconstructing the Evolutionary History of Antifreeze Proteins.</title>
        <authorList>
            <person name="Beliveau C."/>
            <person name="Gagne P."/>
            <person name="Picq S."/>
            <person name="Vernygora O."/>
            <person name="Keeling C.I."/>
            <person name="Pinkney K."/>
            <person name="Doucet D."/>
            <person name="Wen F."/>
            <person name="Johnston J.S."/>
            <person name="Maaroufi H."/>
            <person name="Boyle B."/>
            <person name="Laroche J."/>
            <person name="Dewar K."/>
            <person name="Juretic N."/>
            <person name="Blackburn G."/>
            <person name="Nisole A."/>
            <person name="Brunet B."/>
            <person name="Brandao M."/>
            <person name="Lumley L."/>
            <person name="Duan J."/>
            <person name="Quan G."/>
            <person name="Lucarotti C.J."/>
            <person name="Roe A.D."/>
            <person name="Sperling F.A.H."/>
            <person name="Levesque R.C."/>
            <person name="Cusson M."/>
        </authorList>
    </citation>
    <scope>NUCLEOTIDE SEQUENCE [LARGE SCALE GENOMIC DNA]</scope>
    <source>
        <strain evidence="1">Glfc:IPQL:Cfum</strain>
    </source>
</reference>
<name>A0ACC0K9M2_CHOFU</name>
<protein>
    <submittedName>
        <fullName evidence="1">Uncharacterized protein</fullName>
    </submittedName>
</protein>
<organism evidence="1 2">
    <name type="scientific">Choristoneura fumiferana</name>
    <name type="common">Spruce budworm moth</name>
    <name type="synonym">Archips fumiferana</name>
    <dbReference type="NCBI Taxonomy" id="7141"/>
    <lineage>
        <taxon>Eukaryota</taxon>
        <taxon>Metazoa</taxon>
        <taxon>Ecdysozoa</taxon>
        <taxon>Arthropoda</taxon>
        <taxon>Hexapoda</taxon>
        <taxon>Insecta</taxon>
        <taxon>Pterygota</taxon>
        <taxon>Neoptera</taxon>
        <taxon>Endopterygota</taxon>
        <taxon>Lepidoptera</taxon>
        <taxon>Glossata</taxon>
        <taxon>Ditrysia</taxon>
        <taxon>Tortricoidea</taxon>
        <taxon>Tortricidae</taxon>
        <taxon>Tortricinae</taxon>
        <taxon>Choristoneura</taxon>
    </lineage>
</organism>
<accession>A0ACC0K9M2</accession>
<evidence type="ECO:0000313" key="1">
    <source>
        <dbReference type="EMBL" id="KAI8433177.1"/>
    </source>
</evidence>
<keyword evidence="2" id="KW-1185">Reference proteome</keyword>
<dbReference type="EMBL" id="CM046128">
    <property type="protein sequence ID" value="KAI8433177.1"/>
    <property type="molecule type" value="Genomic_DNA"/>
</dbReference>
<sequence length="410" mass="45558">MVAPREQQGALIPQFYAGRSVLITGATGFVGKVLVERLLFTCPDIGRLVLLLRAKKGTAPQQRLKELKESQVFDVVRQRCPQQLDKLVALEGDVAVEGLGLPPGAAQQLQDISVVFHSAATLKFDEELRKAVDQNVRSVMRLMELCDTLPDMQAFVHVSTAYSNAELSTVAERVYPAPAPLPAVLALTSHALAESAVERHGNTGYPIAIFRPTIALRHPFPGWIENLNGPTGVVVAIGKGLLHVFRCAGTKADFLPVDIAADTLIAVAWETAVDNTAENPTTFKAFEEEMRRAVTHHPFDKALWWLYWSMEFLLQKAPLFLAEHCARLLGIKTHLITVGQRLSAMNGALEFFSTREWQFETGRVRALRRRLSPADQRTYNLDSRYARAFVYGTLRLLLSLFSAVYGRLRA</sequence>
<evidence type="ECO:0000313" key="2">
    <source>
        <dbReference type="Proteomes" id="UP001064048"/>
    </source>
</evidence>
<dbReference type="Proteomes" id="UP001064048">
    <property type="component" value="Chromosome 28"/>
</dbReference>
<gene>
    <name evidence="1" type="ORF">MSG28_015270</name>
</gene>
<proteinExistence type="predicted"/>